<comment type="caution">
    <text evidence="4">The sequence shown here is derived from an EMBL/GenBank/DDBJ whole genome shotgun (WGS) entry which is preliminary data.</text>
</comment>
<evidence type="ECO:0000259" key="3">
    <source>
        <dbReference type="Pfam" id="PF13532"/>
    </source>
</evidence>
<dbReference type="STRING" id="70448.A0A090LZU5"/>
<protein>
    <submittedName>
        <fullName evidence="4">Alpha-ketoglutarate-dependent dioxygenase AlkB-like</fullName>
    </submittedName>
</protein>
<evidence type="ECO:0000256" key="2">
    <source>
        <dbReference type="SAM" id="MobiDB-lite"/>
    </source>
</evidence>
<dbReference type="PANTHER" id="PTHR12463">
    <property type="entry name" value="OXYGENASE-RELATED"/>
    <property type="match status" value="1"/>
</dbReference>
<dbReference type="OrthoDB" id="271595at2759"/>
<dbReference type="RefSeq" id="XP_022838744.1">
    <property type="nucleotide sequence ID" value="XM_022984479.1"/>
</dbReference>
<dbReference type="GO" id="GO:0070988">
    <property type="term" value="P:demethylation"/>
    <property type="evidence" value="ECO:0007669"/>
    <property type="project" value="InterPro"/>
</dbReference>
<dbReference type="InterPro" id="IPR032857">
    <property type="entry name" value="ALKBH4"/>
</dbReference>
<evidence type="ECO:0000313" key="4">
    <source>
        <dbReference type="EMBL" id="CEF97540.1"/>
    </source>
</evidence>
<dbReference type="EMBL" id="CAID01000004">
    <property type="protein sequence ID" value="CEF97540.1"/>
    <property type="molecule type" value="Genomic_DNA"/>
</dbReference>
<sequence length="351" mass="38710">MATPPRPRESALDALMSRARRGVDASSTRGKKRPRARGNAASGTSTASALVECPLCGRSIARAIANAHASECEGEGSLKGCGRLASSEKRREVVDDFRGRRAHTGARTTGWVAKDDLAGGWIDRRDGGGATVGKSTPVDAEGTKDAFAEMARAMKRVGAVKMSGHFLLLDFITEDEERAIVEYLDADTSRPWKDSSFNGAHEGKKYGVEPNLLKRTVEPTKVPIPKILKQLVIKKFASAHETLRRFEPNECNAINYRKDLGSVLTPHCDDRQLSSDILVNLSLVSDCTMTYIHEKHPERRVEVYLPRRSLQIQSGSTRYDYMHSIANENLHGDRRVSVTFRESGAFTAKKK</sequence>
<evidence type="ECO:0000313" key="5">
    <source>
        <dbReference type="Proteomes" id="UP000009170"/>
    </source>
</evidence>
<dbReference type="GeneID" id="9834052"/>
<dbReference type="InParanoid" id="A0A090LZU5"/>
<dbReference type="InterPro" id="IPR037151">
    <property type="entry name" value="AlkB-like_sf"/>
</dbReference>
<comment type="similarity">
    <text evidence="1">Belongs to the alkB family.</text>
</comment>
<dbReference type="PANTHER" id="PTHR12463:SF1">
    <property type="entry name" value="2-OXOGLUTARATE AND FE-DEPENDENT OXYGENASE FAMILY PROTEIN"/>
    <property type="match status" value="1"/>
</dbReference>
<dbReference type="AlphaFoldDB" id="A0A090LZU5"/>
<dbReference type="KEGG" id="ota:OT_ostta04g01970"/>
<feature type="domain" description="Alpha-ketoglutarate-dependent dioxygenase AlkB-like" evidence="3">
    <location>
        <begin position="219"/>
        <end position="341"/>
    </location>
</feature>
<dbReference type="Gene3D" id="2.60.120.590">
    <property type="entry name" value="Alpha-ketoglutarate-dependent dioxygenase AlkB-like"/>
    <property type="match status" value="1"/>
</dbReference>
<reference evidence="4 5" key="2">
    <citation type="journal article" date="2014" name="BMC Genomics">
        <title>An improved genome of the model marine alga Ostreococcus tauri unfolds by assessing Illumina de novo assemblies.</title>
        <authorList>
            <person name="Blanc-Mathieu R."/>
            <person name="Verhelst B."/>
            <person name="Derelle E."/>
            <person name="Rombauts S."/>
            <person name="Bouget F.Y."/>
            <person name="Carre I."/>
            <person name="Chateau A."/>
            <person name="Eyre-Walker A."/>
            <person name="Grimsley N."/>
            <person name="Moreau H."/>
            <person name="Piegu B."/>
            <person name="Rivals E."/>
            <person name="Schackwitz W."/>
            <person name="Van de Peer Y."/>
            <person name="Piganeau G."/>
        </authorList>
    </citation>
    <scope>NUCLEOTIDE SEQUENCE [LARGE SCALE GENOMIC DNA]</scope>
    <source>
        <strain evidence="5">OTTH 0595 / CCAP 157/2 / RCC745</strain>
    </source>
</reference>
<dbReference type="GO" id="GO:0051213">
    <property type="term" value="F:dioxygenase activity"/>
    <property type="evidence" value="ECO:0007669"/>
    <property type="project" value="UniProtKB-KW"/>
</dbReference>
<gene>
    <name evidence="4" type="ORF">OT_ostta04g01970</name>
</gene>
<proteinExistence type="inferred from homology"/>
<dbReference type="GO" id="GO:0032451">
    <property type="term" value="F:demethylase activity"/>
    <property type="evidence" value="ECO:0007669"/>
    <property type="project" value="TreeGrafter"/>
</dbReference>
<reference evidence="5" key="1">
    <citation type="journal article" date="2006" name="Proc. Natl. Acad. Sci. U.S.A.">
        <title>Genome analysis of the smallest free-living eukaryote Ostreococcus tauri unveils many unique features.</title>
        <authorList>
            <person name="Derelle E."/>
            <person name="Ferraz C."/>
            <person name="Rombauts S."/>
            <person name="Rouze P."/>
            <person name="Worden A.Z."/>
            <person name="Robbens S."/>
            <person name="Partensky F."/>
            <person name="Degroeve S."/>
            <person name="Echeynie S."/>
            <person name="Cooke R."/>
            <person name="Saeys Y."/>
            <person name="Wuyts J."/>
            <person name="Jabbari K."/>
            <person name="Bowler C."/>
            <person name="Panaud O."/>
            <person name="Piegu B."/>
            <person name="Ball S.G."/>
            <person name="Ral J.-P."/>
            <person name="Bouget F.-Y."/>
            <person name="Piganeau G."/>
            <person name="De Baets B."/>
            <person name="Picard A."/>
            <person name="Delseny M."/>
            <person name="Demaille J."/>
            <person name="Van de Peer Y."/>
            <person name="Moreau H."/>
        </authorList>
    </citation>
    <scope>NUCLEOTIDE SEQUENCE [LARGE SCALE GENOMIC DNA]</scope>
    <source>
        <strain evidence="5">OTTH 0595 / CCAP 157/2 / RCC745</strain>
    </source>
</reference>
<dbReference type="InterPro" id="IPR027450">
    <property type="entry name" value="AlkB-like"/>
</dbReference>
<dbReference type="Proteomes" id="UP000009170">
    <property type="component" value="Unassembled WGS sequence"/>
</dbReference>
<feature type="region of interest" description="Disordered" evidence="2">
    <location>
        <begin position="1"/>
        <end position="44"/>
    </location>
</feature>
<evidence type="ECO:0000256" key="1">
    <source>
        <dbReference type="ARBA" id="ARBA00007879"/>
    </source>
</evidence>
<accession>A0A090LZU5</accession>
<dbReference type="SUPFAM" id="SSF51197">
    <property type="entry name" value="Clavaminate synthase-like"/>
    <property type="match status" value="1"/>
</dbReference>
<keyword evidence="5" id="KW-1185">Reference proteome</keyword>
<dbReference type="Pfam" id="PF13532">
    <property type="entry name" value="2OG-FeII_Oxy_2"/>
    <property type="match status" value="1"/>
</dbReference>
<feature type="compositionally biased region" description="Basic and acidic residues" evidence="2">
    <location>
        <begin position="1"/>
        <end position="11"/>
    </location>
</feature>
<name>A0A090LZU5_OSTTA</name>
<organism evidence="4 5">
    <name type="scientific">Ostreococcus tauri</name>
    <name type="common">Marine green alga</name>
    <dbReference type="NCBI Taxonomy" id="70448"/>
    <lineage>
        <taxon>Eukaryota</taxon>
        <taxon>Viridiplantae</taxon>
        <taxon>Chlorophyta</taxon>
        <taxon>Mamiellophyceae</taxon>
        <taxon>Mamiellales</taxon>
        <taxon>Bathycoccaceae</taxon>
        <taxon>Ostreococcus</taxon>
    </lineage>
</organism>